<protein>
    <recommendedName>
        <fullName evidence="4">RING-type E3 ubiquitin transferase</fullName>
        <ecNumber evidence="4">2.3.2.27</ecNumber>
    </recommendedName>
</protein>
<evidence type="ECO:0000256" key="6">
    <source>
        <dbReference type="ARBA" id="ARBA00022786"/>
    </source>
</evidence>
<organism evidence="8 9">
    <name type="scientific">Meloidogyne graminicola</name>
    <dbReference type="NCBI Taxonomy" id="189291"/>
    <lineage>
        <taxon>Eukaryota</taxon>
        <taxon>Metazoa</taxon>
        <taxon>Ecdysozoa</taxon>
        <taxon>Nematoda</taxon>
        <taxon>Chromadorea</taxon>
        <taxon>Rhabditida</taxon>
        <taxon>Tylenchina</taxon>
        <taxon>Tylenchomorpha</taxon>
        <taxon>Tylenchoidea</taxon>
        <taxon>Meloidogynidae</taxon>
        <taxon>Meloidogyninae</taxon>
        <taxon>Meloidogyne</taxon>
    </lineage>
</organism>
<dbReference type="InterPro" id="IPR013083">
    <property type="entry name" value="Znf_RING/FYVE/PHD"/>
</dbReference>
<evidence type="ECO:0000256" key="3">
    <source>
        <dbReference type="ARBA" id="ARBA00004906"/>
    </source>
</evidence>
<dbReference type="EMBL" id="JABEBT010000008">
    <property type="protein sequence ID" value="KAF7638999.1"/>
    <property type="molecule type" value="Genomic_DNA"/>
</dbReference>
<comment type="caution">
    <text evidence="8">The sequence shown here is derived from an EMBL/GenBank/DDBJ whole genome shotgun (WGS) entry which is preliminary data.</text>
</comment>
<evidence type="ECO:0000256" key="1">
    <source>
        <dbReference type="ARBA" id="ARBA00000900"/>
    </source>
</evidence>
<dbReference type="InterPro" id="IPR051878">
    <property type="entry name" value="ZNRF_ubiq-protein_ligase"/>
</dbReference>
<evidence type="ECO:0000256" key="4">
    <source>
        <dbReference type="ARBA" id="ARBA00012483"/>
    </source>
</evidence>
<reference evidence="8" key="1">
    <citation type="journal article" date="2020" name="Ecol. Evol.">
        <title>Genome structure and content of the rice root-knot nematode (Meloidogyne graminicola).</title>
        <authorList>
            <person name="Phan N.T."/>
            <person name="Danchin E.G.J."/>
            <person name="Klopp C."/>
            <person name="Perfus-Barbeoch L."/>
            <person name="Kozlowski D.K."/>
            <person name="Koutsovoulos G.D."/>
            <person name="Lopez-Roques C."/>
            <person name="Bouchez O."/>
            <person name="Zahm M."/>
            <person name="Besnard G."/>
            <person name="Bellafiore S."/>
        </authorList>
    </citation>
    <scope>NUCLEOTIDE SEQUENCE</scope>
    <source>
        <strain evidence="8">VN-18</strain>
    </source>
</reference>
<dbReference type="EC" id="2.3.2.27" evidence="4"/>
<evidence type="ECO:0000256" key="7">
    <source>
        <dbReference type="ARBA" id="ARBA00023136"/>
    </source>
</evidence>
<dbReference type="OrthoDB" id="10057496at2759"/>
<dbReference type="PANTHER" id="PTHR46661">
    <property type="entry name" value="E3 UBIQUITIN-PROTEIN LIGASE ZNRF1-LIKE PROTEIN"/>
    <property type="match status" value="1"/>
</dbReference>
<keyword evidence="7" id="KW-0472">Membrane</keyword>
<evidence type="ECO:0000313" key="9">
    <source>
        <dbReference type="Proteomes" id="UP000605970"/>
    </source>
</evidence>
<evidence type="ECO:0000256" key="5">
    <source>
        <dbReference type="ARBA" id="ARBA00022679"/>
    </source>
</evidence>
<dbReference type="Proteomes" id="UP000605970">
    <property type="component" value="Unassembled WGS sequence"/>
</dbReference>
<comment type="subcellular location">
    <subcellularLocation>
        <location evidence="2">Membrane</location>
    </subcellularLocation>
</comment>
<keyword evidence="6" id="KW-0833">Ubl conjugation pathway</keyword>
<dbReference type="AlphaFoldDB" id="A0A8T0A115"/>
<dbReference type="Gene3D" id="3.30.40.10">
    <property type="entry name" value="Zinc/RING finger domain, C3HC4 (zinc finger)"/>
    <property type="match status" value="1"/>
</dbReference>
<name>A0A8T0A115_9BILA</name>
<proteinExistence type="predicted"/>
<dbReference type="GO" id="GO:0070936">
    <property type="term" value="P:protein K48-linked ubiquitination"/>
    <property type="evidence" value="ECO:0007669"/>
    <property type="project" value="TreeGrafter"/>
</dbReference>
<dbReference type="PANTHER" id="PTHR46661:SF4">
    <property type="entry name" value="RING-TYPE DOMAIN-CONTAINING PROTEIN"/>
    <property type="match status" value="1"/>
</dbReference>
<comment type="pathway">
    <text evidence="3">Protein modification; protein ubiquitination.</text>
</comment>
<evidence type="ECO:0000313" key="8">
    <source>
        <dbReference type="EMBL" id="KAF7638999.1"/>
    </source>
</evidence>
<dbReference type="GO" id="GO:0005737">
    <property type="term" value="C:cytoplasm"/>
    <property type="evidence" value="ECO:0007669"/>
    <property type="project" value="TreeGrafter"/>
</dbReference>
<comment type="catalytic activity">
    <reaction evidence="1">
        <text>S-ubiquitinyl-[E2 ubiquitin-conjugating enzyme]-L-cysteine + [acceptor protein]-L-lysine = [E2 ubiquitin-conjugating enzyme]-L-cysteine + N(6)-ubiquitinyl-[acceptor protein]-L-lysine.</text>
        <dbReference type="EC" id="2.3.2.27"/>
    </reaction>
</comment>
<keyword evidence="5" id="KW-0808">Transferase</keyword>
<accession>A0A8T0A115</accession>
<dbReference type="GO" id="GO:0043161">
    <property type="term" value="P:proteasome-mediated ubiquitin-dependent protein catabolic process"/>
    <property type="evidence" value="ECO:0007669"/>
    <property type="project" value="TreeGrafter"/>
</dbReference>
<keyword evidence="9" id="KW-1185">Reference proteome</keyword>
<dbReference type="SUPFAM" id="SSF57850">
    <property type="entry name" value="RING/U-box"/>
    <property type="match status" value="1"/>
</dbReference>
<gene>
    <name evidence="8" type="ORF">Mgra_00001525</name>
</gene>
<dbReference type="GO" id="GO:0061630">
    <property type="term" value="F:ubiquitin protein ligase activity"/>
    <property type="evidence" value="ECO:0007669"/>
    <property type="project" value="UniProtKB-EC"/>
</dbReference>
<evidence type="ECO:0000256" key="2">
    <source>
        <dbReference type="ARBA" id="ARBA00004370"/>
    </source>
</evidence>
<dbReference type="CDD" id="cd16489">
    <property type="entry name" value="mRING-CH-C4HC2H_ZNRF"/>
    <property type="match status" value="1"/>
</dbReference>
<dbReference type="GO" id="GO:0016020">
    <property type="term" value="C:membrane"/>
    <property type="evidence" value="ECO:0007669"/>
    <property type="project" value="UniProtKB-SubCell"/>
</dbReference>
<sequence>MIPSIPLTQSGHSTNNLILQHQAPGFYGPFMDRVNSHPQMHFQQIVPHLTSHQIPNFSFHQVSFYTFIFKMCQNYNSTMRVNSVDVGISIGALNQTALLNNPYTFQQTLVAQQPNVLSNSSTFVSQPQILTPLPFNKMNQPQPHINLTFGRQHLHQIVARNPLHFCPYQAPAYINQQRFLLNNSWSSNSQLSMPTSTLFHPTNQTQHPPLLRMPTVIIRPNTNGSATIIQLNNCNQRSTGYYGRRIQVINGLFVTAPQTLKVHVKHDQLLNIMVKILFYNIYMINNLEESLIINKGECPICLDGMDRGDRIARLPCLCIYHKKLLSHLPLNFFYLSCIDAWFSRSNTCPTHPPDD</sequence>